<dbReference type="PANTHER" id="PTHR12526">
    <property type="entry name" value="GLYCOSYLTRANSFERASE"/>
    <property type="match status" value="1"/>
</dbReference>
<dbReference type="Gene3D" id="3.40.50.2000">
    <property type="entry name" value="Glycogen Phosphorylase B"/>
    <property type="match status" value="2"/>
</dbReference>
<comment type="caution">
    <text evidence="2">The sequence shown here is derived from an EMBL/GenBank/DDBJ whole genome shotgun (WGS) entry which is preliminary data.</text>
</comment>
<protein>
    <submittedName>
        <fullName evidence="2">Glycosyltransferase</fullName>
    </submittedName>
</protein>
<dbReference type="SUPFAM" id="SSF53756">
    <property type="entry name" value="UDP-Glycosyltransferase/glycogen phosphorylase"/>
    <property type="match status" value="1"/>
</dbReference>
<accession>A0ABR7H8I8</accession>
<dbReference type="Pfam" id="PF00534">
    <property type="entry name" value="Glycos_transf_1"/>
    <property type="match status" value="1"/>
</dbReference>
<dbReference type="InterPro" id="IPR001296">
    <property type="entry name" value="Glyco_trans_1"/>
</dbReference>
<keyword evidence="3" id="KW-1185">Reference proteome</keyword>
<dbReference type="Proteomes" id="UP000634672">
    <property type="component" value="Unassembled WGS sequence"/>
</dbReference>
<gene>
    <name evidence="2" type="ORF">H8S75_16140</name>
</gene>
<sequence>MKILWVTNQIIGQLAERKGIKAVTGQWLNAEINMEIKQNENKLVVCTVGSENVHYKDANVTYIVLGQGNLYNYYPDEKKIAEWKQVLETENPDIILIWGTEYAIGLSVLLANQGVRPTAIYIQGVMAAIYESYRGGLSDNQIRRFTTIMERIRKNSVFDTEKVYEKRALVEKQMIELCDYIILENSWSENIYTHINPKVKVLFARLPIREEFSNFRWKKESFHQHQIVTTAAGYPLKGIHQLIQAVSRIKIEYPDVVLMVPGNNMFVVKGIKNRIRQSGYHKYIKTLIKRNKLMNNVIFTGPLDSQEYARLMMKSEIFICASAIENHCSSLREAMTVGVPCIASKVGGVPEYAIDGYNCLLYNYGDIDTLVSNIRDVFESIEIKKQLSKRGKEAMYYLYQTNPLLSMQNIYDYILKERKCAPVQR</sequence>
<dbReference type="CDD" id="cd03801">
    <property type="entry name" value="GT4_PimA-like"/>
    <property type="match status" value="1"/>
</dbReference>
<evidence type="ECO:0000259" key="1">
    <source>
        <dbReference type="Pfam" id="PF00534"/>
    </source>
</evidence>
<dbReference type="EMBL" id="JACOPB010000007">
    <property type="protein sequence ID" value="MBC5709489.1"/>
    <property type="molecule type" value="Genomic_DNA"/>
</dbReference>
<name>A0ABR7H8I8_9FIRM</name>
<dbReference type="RefSeq" id="WP_187022522.1">
    <property type="nucleotide sequence ID" value="NZ_JACOPB010000007.1"/>
</dbReference>
<reference evidence="2 3" key="1">
    <citation type="submission" date="2020-08" db="EMBL/GenBank/DDBJ databases">
        <title>Genome public.</title>
        <authorList>
            <person name="Liu C."/>
            <person name="Sun Q."/>
        </authorList>
    </citation>
    <scope>NUCLEOTIDE SEQUENCE [LARGE SCALE GENOMIC DNA]</scope>
    <source>
        <strain evidence="2 3">NSJ-66</strain>
    </source>
</reference>
<proteinExistence type="predicted"/>
<dbReference type="PANTHER" id="PTHR12526:SF630">
    <property type="entry name" value="GLYCOSYLTRANSFERASE"/>
    <property type="match status" value="1"/>
</dbReference>
<evidence type="ECO:0000313" key="2">
    <source>
        <dbReference type="EMBL" id="MBC5709489.1"/>
    </source>
</evidence>
<feature type="domain" description="Glycosyl transferase family 1" evidence="1">
    <location>
        <begin position="225"/>
        <end position="393"/>
    </location>
</feature>
<evidence type="ECO:0000313" key="3">
    <source>
        <dbReference type="Proteomes" id="UP000634672"/>
    </source>
</evidence>
<organism evidence="2 3">
    <name type="scientific">Hungatella hominis</name>
    <dbReference type="NCBI Taxonomy" id="2763050"/>
    <lineage>
        <taxon>Bacteria</taxon>
        <taxon>Bacillati</taxon>
        <taxon>Bacillota</taxon>
        <taxon>Clostridia</taxon>
        <taxon>Lachnospirales</taxon>
        <taxon>Lachnospiraceae</taxon>
        <taxon>Hungatella</taxon>
    </lineage>
</organism>